<protein>
    <recommendedName>
        <fullName evidence="3">Serine-threonine/tyrosine-protein kinase catalytic domain-containing protein</fullName>
    </recommendedName>
</protein>
<gene>
    <name evidence="1" type="ORF">CHRIB12_LOCUS19032</name>
</gene>
<evidence type="ECO:0008006" key="3">
    <source>
        <dbReference type="Google" id="ProtNLM"/>
    </source>
</evidence>
<accession>A0A915ZNP8</accession>
<proteinExistence type="predicted"/>
<evidence type="ECO:0000313" key="2">
    <source>
        <dbReference type="Proteomes" id="UP000684084"/>
    </source>
</evidence>
<dbReference type="OrthoDB" id="10529600at2759"/>
<evidence type="ECO:0000313" key="1">
    <source>
        <dbReference type="EMBL" id="CAB5384826.1"/>
    </source>
</evidence>
<dbReference type="EMBL" id="CAGKOT010000052">
    <property type="protein sequence ID" value="CAB5384826.1"/>
    <property type="molecule type" value="Genomic_DNA"/>
</dbReference>
<name>A0A915ZNP8_9GLOM</name>
<reference evidence="1" key="1">
    <citation type="submission" date="2020-05" db="EMBL/GenBank/DDBJ databases">
        <authorList>
            <person name="Rincon C."/>
            <person name="Sanders R I."/>
            <person name="Robbins C."/>
            <person name="Chaturvedi A."/>
        </authorList>
    </citation>
    <scope>NUCLEOTIDE SEQUENCE</scope>
    <source>
        <strain evidence="1">CHB12</strain>
    </source>
</reference>
<sequence length="238" mass="27881">MGKRYLYNSQNVTNEFINKVESYLTDEKYYGVSQNPNTRDYILVFNNEYFDNYCGKCENINDTLLSKVAASIMESYGISQNPNTKEFILVLQPKNYCENCVALKCLHGSQNLINEFIDKVKTYPNRMQLEDDLLTTVLMMRCWDGNPDNRPNSIEIKEMIKLFYNSLDQEFKKKEHQHYEIEEQFKETQESRKESLLSIKDDKSTTHAQAIYSSRLLNPFTKNISSSSTVEITDFKIL</sequence>
<dbReference type="Proteomes" id="UP000684084">
    <property type="component" value="Unassembled WGS sequence"/>
</dbReference>
<comment type="caution">
    <text evidence="1">The sequence shown here is derived from an EMBL/GenBank/DDBJ whole genome shotgun (WGS) entry which is preliminary data.</text>
</comment>
<dbReference type="AlphaFoldDB" id="A0A915ZNP8"/>
<organism evidence="1 2">
    <name type="scientific">Rhizophagus irregularis</name>
    <dbReference type="NCBI Taxonomy" id="588596"/>
    <lineage>
        <taxon>Eukaryota</taxon>
        <taxon>Fungi</taxon>
        <taxon>Fungi incertae sedis</taxon>
        <taxon>Mucoromycota</taxon>
        <taxon>Glomeromycotina</taxon>
        <taxon>Glomeromycetes</taxon>
        <taxon>Glomerales</taxon>
        <taxon>Glomeraceae</taxon>
        <taxon>Rhizophagus</taxon>
    </lineage>
</organism>